<dbReference type="AlphaFoldDB" id="A0A137P0H7"/>
<dbReference type="OMA" id="LSYRIWA"/>
<feature type="transmembrane region" description="Helical" evidence="3">
    <location>
        <begin position="128"/>
        <end position="151"/>
    </location>
</feature>
<feature type="transmembrane region" description="Helical" evidence="3">
    <location>
        <begin position="73"/>
        <end position="96"/>
    </location>
</feature>
<evidence type="ECO:0000259" key="4">
    <source>
        <dbReference type="PROSITE" id="PS50850"/>
    </source>
</evidence>
<evidence type="ECO:0000256" key="3">
    <source>
        <dbReference type="SAM" id="Phobius"/>
    </source>
</evidence>
<keyword evidence="3" id="KW-0812">Transmembrane</keyword>
<keyword evidence="6" id="KW-1185">Reference proteome</keyword>
<evidence type="ECO:0000313" key="5">
    <source>
        <dbReference type="EMBL" id="KXN68482.1"/>
    </source>
</evidence>
<dbReference type="EMBL" id="KQ964573">
    <property type="protein sequence ID" value="KXN68482.1"/>
    <property type="molecule type" value="Genomic_DNA"/>
</dbReference>
<feature type="transmembrane region" description="Helical" evidence="3">
    <location>
        <begin position="363"/>
        <end position="385"/>
    </location>
</feature>
<reference evidence="5 6" key="1">
    <citation type="journal article" date="2015" name="Genome Biol. Evol.">
        <title>Phylogenomic analyses indicate that early fungi evolved digesting cell walls of algal ancestors of land plants.</title>
        <authorList>
            <person name="Chang Y."/>
            <person name="Wang S."/>
            <person name="Sekimoto S."/>
            <person name="Aerts A.L."/>
            <person name="Choi C."/>
            <person name="Clum A."/>
            <person name="LaButti K.M."/>
            <person name="Lindquist E.A."/>
            <person name="Yee Ngan C."/>
            <person name="Ohm R.A."/>
            <person name="Salamov A.A."/>
            <person name="Grigoriev I.V."/>
            <person name="Spatafora J.W."/>
            <person name="Berbee M.L."/>
        </authorList>
    </citation>
    <scope>NUCLEOTIDE SEQUENCE [LARGE SCALE GENOMIC DNA]</scope>
    <source>
        <strain evidence="5 6">NRRL 28638</strain>
    </source>
</reference>
<dbReference type="PANTHER" id="PTHR11360:SF284">
    <property type="entry name" value="EG:103B4.3 PROTEIN-RELATED"/>
    <property type="match status" value="1"/>
</dbReference>
<gene>
    <name evidence="5" type="ORF">CONCODRAFT_79722</name>
</gene>
<comment type="subcellular location">
    <subcellularLocation>
        <location evidence="1">Membrane</location>
        <topology evidence="1">Multi-pass membrane protein</topology>
    </subcellularLocation>
</comment>
<feature type="transmembrane region" description="Helical" evidence="3">
    <location>
        <begin position="235"/>
        <end position="255"/>
    </location>
</feature>
<evidence type="ECO:0000256" key="1">
    <source>
        <dbReference type="ARBA" id="ARBA00004141"/>
    </source>
</evidence>
<feature type="transmembrane region" description="Helical" evidence="3">
    <location>
        <begin position="192"/>
        <end position="212"/>
    </location>
</feature>
<dbReference type="Gene3D" id="1.20.1250.20">
    <property type="entry name" value="MFS general substrate transporter like domains"/>
    <property type="match status" value="2"/>
</dbReference>
<dbReference type="InterPro" id="IPR020846">
    <property type="entry name" value="MFS_dom"/>
</dbReference>
<dbReference type="Pfam" id="PF07690">
    <property type="entry name" value="MFS_1"/>
    <property type="match status" value="1"/>
</dbReference>
<feature type="transmembrane region" description="Helical" evidence="3">
    <location>
        <begin position="325"/>
        <end position="351"/>
    </location>
</feature>
<name>A0A137P0H7_CONC2</name>
<dbReference type="InterPro" id="IPR050327">
    <property type="entry name" value="Proton-linked_MCT"/>
</dbReference>
<feature type="transmembrane region" description="Helical" evidence="3">
    <location>
        <begin position="158"/>
        <end position="180"/>
    </location>
</feature>
<evidence type="ECO:0000313" key="6">
    <source>
        <dbReference type="Proteomes" id="UP000070444"/>
    </source>
</evidence>
<evidence type="ECO:0000256" key="2">
    <source>
        <dbReference type="ARBA" id="ARBA00006727"/>
    </source>
</evidence>
<dbReference type="SUPFAM" id="SSF103473">
    <property type="entry name" value="MFS general substrate transporter"/>
    <property type="match status" value="1"/>
</dbReference>
<feature type="transmembrane region" description="Helical" evidence="3">
    <location>
        <begin position="300"/>
        <end position="319"/>
    </location>
</feature>
<feature type="transmembrane region" description="Helical" evidence="3">
    <location>
        <begin position="103"/>
        <end position="122"/>
    </location>
</feature>
<organism evidence="5 6">
    <name type="scientific">Conidiobolus coronatus (strain ATCC 28846 / CBS 209.66 / NRRL 28638)</name>
    <name type="common">Delacroixia coronata</name>
    <dbReference type="NCBI Taxonomy" id="796925"/>
    <lineage>
        <taxon>Eukaryota</taxon>
        <taxon>Fungi</taxon>
        <taxon>Fungi incertae sedis</taxon>
        <taxon>Zoopagomycota</taxon>
        <taxon>Entomophthoromycotina</taxon>
        <taxon>Entomophthoromycetes</taxon>
        <taxon>Entomophthorales</taxon>
        <taxon>Ancylistaceae</taxon>
        <taxon>Conidiobolus</taxon>
    </lineage>
</organism>
<comment type="similarity">
    <text evidence="2">Belongs to the major facilitator superfamily. Monocarboxylate porter (TC 2.A.1.13) family.</text>
</comment>
<feature type="transmembrane region" description="Helical" evidence="3">
    <location>
        <begin position="267"/>
        <end position="288"/>
    </location>
</feature>
<feature type="domain" description="Major facilitator superfamily (MFS) profile" evidence="4">
    <location>
        <begin position="33"/>
        <end position="420"/>
    </location>
</feature>
<keyword evidence="3" id="KW-0472">Membrane</keyword>
<dbReference type="PROSITE" id="PS50850">
    <property type="entry name" value="MFS"/>
    <property type="match status" value="1"/>
</dbReference>
<feature type="transmembrane region" description="Helical" evidence="3">
    <location>
        <begin position="397"/>
        <end position="416"/>
    </location>
</feature>
<feature type="transmembrane region" description="Helical" evidence="3">
    <location>
        <begin position="34"/>
        <end position="58"/>
    </location>
</feature>
<accession>A0A137P0H7</accession>
<sequence>MKTQKSLSTDINAAEIGQLHQIDEKAQLDSRFSWLMVAAGLMLHFVTFGTMGSFGIYLAEYSKSQFSDQPKSVLSLVGSLGPAIIAVFTVPSGILVSKLGYRVNIIVGAILMGLGLVISSFAQQVWTLFLGQAIILGVAVSLCFVPAVCIVPQWLDKYRGLGVGICSAGTGIGGLILAPLLQTIIDSLGWRWALRINGIICTIVLVICALVLKPRVPFQPPKNIIDLEIIKNPKFISLWCMGACSCFSYWVPFFIMPLYCYHFGIEASTASLIVGTMSGASAVGRVLIGKLSDKMGNINTLLISNFICALSFILIWSFATNTWSLIVFSLVYGTFSGAFFTSSILIAPQLFGLEKLPQVSGLYYTYFGPGYLTGAAIATSIINLYTVGDYINYVPCMFYLFGCYFASCIFIVLLRVQITKTIFEKI</sequence>
<dbReference type="GO" id="GO:0016020">
    <property type="term" value="C:membrane"/>
    <property type="evidence" value="ECO:0007669"/>
    <property type="project" value="UniProtKB-SubCell"/>
</dbReference>
<dbReference type="OrthoDB" id="6509908at2759"/>
<dbReference type="Proteomes" id="UP000070444">
    <property type="component" value="Unassembled WGS sequence"/>
</dbReference>
<dbReference type="PANTHER" id="PTHR11360">
    <property type="entry name" value="MONOCARBOXYLATE TRANSPORTER"/>
    <property type="match status" value="1"/>
</dbReference>
<dbReference type="GO" id="GO:0022857">
    <property type="term" value="F:transmembrane transporter activity"/>
    <property type="evidence" value="ECO:0007669"/>
    <property type="project" value="InterPro"/>
</dbReference>
<protein>
    <submittedName>
        <fullName evidence="5">MFS general substrate transporter</fullName>
    </submittedName>
</protein>
<proteinExistence type="inferred from homology"/>
<dbReference type="InterPro" id="IPR011701">
    <property type="entry name" value="MFS"/>
</dbReference>
<keyword evidence="3" id="KW-1133">Transmembrane helix</keyword>
<dbReference type="InterPro" id="IPR036259">
    <property type="entry name" value="MFS_trans_sf"/>
</dbReference>